<dbReference type="KEGG" id="pmuc:ING2E5A_1365"/>
<protein>
    <submittedName>
        <fullName evidence="8">SusD family protein</fullName>
    </submittedName>
</protein>
<dbReference type="GO" id="GO:0009279">
    <property type="term" value="C:cell outer membrane"/>
    <property type="evidence" value="ECO:0007669"/>
    <property type="project" value="UniProtKB-SubCell"/>
</dbReference>
<comment type="similarity">
    <text evidence="2">Belongs to the SusD family.</text>
</comment>
<dbReference type="STRING" id="1642646.ING2E5A_1365"/>
<gene>
    <name evidence="8" type="ORF">ING2E5A_1365</name>
</gene>
<keyword evidence="9" id="KW-1185">Reference proteome</keyword>
<name>A0A1G4G6P7_9BACT</name>
<evidence type="ECO:0000259" key="7">
    <source>
        <dbReference type="Pfam" id="PF14322"/>
    </source>
</evidence>
<dbReference type="InterPro" id="IPR033985">
    <property type="entry name" value="SusD-like_N"/>
</dbReference>
<dbReference type="PROSITE" id="PS51257">
    <property type="entry name" value="PROKAR_LIPOPROTEIN"/>
    <property type="match status" value="1"/>
</dbReference>
<reference evidence="8 9" key="1">
    <citation type="submission" date="2016-08" db="EMBL/GenBank/DDBJ databases">
        <authorList>
            <person name="Seilhamer J.J."/>
        </authorList>
    </citation>
    <scope>NUCLEOTIDE SEQUENCE [LARGE SCALE GENOMIC DNA]</scope>
    <source>
        <strain evidence="8">ING2-E5A</strain>
    </source>
</reference>
<dbReference type="Pfam" id="PF07980">
    <property type="entry name" value="SusD_RagB"/>
    <property type="match status" value="1"/>
</dbReference>
<evidence type="ECO:0000259" key="6">
    <source>
        <dbReference type="Pfam" id="PF07980"/>
    </source>
</evidence>
<dbReference type="Proteomes" id="UP000178485">
    <property type="component" value="Chromosome i"/>
</dbReference>
<evidence type="ECO:0000256" key="3">
    <source>
        <dbReference type="ARBA" id="ARBA00022729"/>
    </source>
</evidence>
<organism evidence="8 9">
    <name type="scientific">Petrimonas mucosa</name>
    <dbReference type="NCBI Taxonomy" id="1642646"/>
    <lineage>
        <taxon>Bacteria</taxon>
        <taxon>Pseudomonadati</taxon>
        <taxon>Bacteroidota</taxon>
        <taxon>Bacteroidia</taxon>
        <taxon>Bacteroidales</taxon>
        <taxon>Dysgonomonadaceae</taxon>
        <taxon>Petrimonas</taxon>
    </lineage>
</organism>
<evidence type="ECO:0000256" key="2">
    <source>
        <dbReference type="ARBA" id="ARBA00006275"/>
    </source>
</evidence>
<evidence type="ECO:0000313" key="9">
    <source>
        <dbReference type="Proteomes" id="UP000178485"/>
    </source>
</evidence>
<dbReference type="Gene3D" id="1.25.40.390">
    <property type="match status" value="1"/>
</dbReference>
<evidence type="ECO:0000256" key="4">
    <source>
        <dbReference type="ARBA" id="ARBA00023136"/>
    </source>
</evidence>
<dbReference type="EMBL" id="LT608328">
    <property type="protein sequence ID" value="SCM57497.1"/>
    <property type="molecule type" value="Genomic_DNA"/>
</dbReference>
<evidence type="ECO:0000256" key="5">
    <source>
        <dbReference type="ARBA" id="ARBA00023237"/>
    </source>
</evidence>
<sequence>MTRILLAGLILIGFSSCDLSLLPEDSVTPLQFFKTRADLELWTNQFYTMLSNPNTDAGVNADDMIDKSMGAVIEGTRSPASESWSWTQLRNINYLLEYSSNCEDEAARNEFNGVALFFRAYFYFDKVRRYGDVPWYDRTIGSTDVELLNKPRDDRGFVMDNVLKDFRDAANLLPTEYPNTKNTRVTKWVALAFASRAALYEGTFRKYRNMEGAERYLQAAAEFAREFIDNSGFDLYKGGSQPYRELFYSDNAKTEEVVLARSYNFAGLQLSHSVQFSISNNQQGFTRRFINHYLMEDGSRFTDQPGYETMFFTDEMKNRDPRLEQTVLGLNYVQVGETQPTLNDLTAYCGYKPIKFISNKDHDGASKGTSDWPLMRSAEVFLNYAEAKAELGTLTQQDLNISVNRLRARANMPNLEMAAANSNPDPYLESCYPNVNKGGNKGVILEIRRERTIEMVMEGLRQWDLFRWKEAEQMLNHYVPYHGLYIPGVGSYDMNGDGTPDLEVYETTSVTQLDIKVRIERDIFLSNGTSGYIVGFPKVTYGTDWNNDRDYLWPIPADQRVLTQGALSQNPGWQDGLSY</sequence>
<keyword evidence="5" id="KW-0998">Cell outer membrane</keyword>
<evidence type="ECO:0000313" key="8">
    <source>
        <dbReference type="EMBL" id="SCM57497.1"/>
    </source>
</evidence>
<dbReference type="SUPFAM" id="SSF48452">
    <property type="entry name" value="TPR-like"/>
    <property type="match status" value="1"/>
</dbReference>
<proteinExistence type="inferred from homology"/>
<dbReference type="InterPro" id="IPR011990">
    <property type="entry name" value="TPR-like_helical_dom_sf"/>
</dbReference>
<comment type="subcellular location">
    <subcellularLocation>
        <location evidence="1">Cell outer membrane</location>
    </subcellularLocation>
</comment>
<evidence type="ECO:0000256" key="1">
    <source>
        <dbReference type="ARBA" id="ARBA00004442"/>
    </source>
</evidence>
<keyword evidence="3" id="KW-0732">Signal</keyword>
<keyword evidence="4" id="KW-0472">Membrane</keyword>
<dbReference type="AlphaFoldDB" id="A0A1G4G6P7"/>
<accession>A0A1G4G6P7</accession>
<feature type="domain" description="RagB/SusD" evidence="6">
    <location>
        <begin position="283"/>
        <end position="573"/>
    </location>
</feature>
<feature type="domain" description="SusD-like N-terminal" evidence="7">
    <location>
        <begin position="88"/>
        <end position="198"/>
    </location>
</feature>
<dbReference type="Pfam" id="PF14322">
    <property type="entry name" value="SusD-like_3"/>
    <property type="match status" value="1"/>
</dbReference>
<dbReference type="InterPro" id="IPR012944">
    <property type="entry name" value="SusD_RagB_dom"/>
</dbReference>
<dbReference type="RefSeq" id="WP_071138236.1">
    <property type="nucleotide sequence ID" value="NZ_LT608328.1"/>
</dbReference>